<feature type="compositionally biased region" description="Basic and acidic residues" evidence="1">
    <location>
        <begin position="9"/>
        <end position="21"/>
    </location>
</feature>
<feature type="compositionally biased region" description="Polar residues" evidence="1">
    <location>
        <begin position="35"/>
        <end position="49"/>
    </location>
</feature>
<proteinExistence type="predicted"/>
<gene>
    <name evidence="2" type="ORF">ALEPTO_LOCUS13560</name>
</gene>
<organism evidence="2 3">
    <name type="scientific">Ambispora leptoticha</name>
    <dbReference type="NCBI Taxonomy" id="144679"/>
    <lineage>
        <taxon>Eukaryota</taxon>
        <taxon>Fungi</taxon>
        <taxon>Fungi incertae sedis</taxon>
        <taxon>Mucoromycota</taxon>
        <taxon>Glomeromycotina</taxon>
        <taxon>Glomeromycetes</taxon>
        <taxon>Archaeosporales</taxon>
        <taxon>Ambisporaceae</taxon>
        <taxon>Ambispora</taxon>
    </lineage>
</organism>
<dbReference type="EMBL" id="CAJVPS010044752">
    <property type="protein sequence ID" value="CAG8758085.1"/>
    <property type="molecule type" value="Genomic_DNA"/>
</dbReference>
<sequence length="49" mass="5705">EDLSLFFDDELKNNDMRSDKTDETEEECEEENVISFDTPNLDNNSKTTS</sequence>
<dbReference type="Proteomes" id="UP000789508">
    <property type="component" value="Unassembled WGS sequence"/>
</dbReference>
<protein>
    <submittedName>
        <fullName evidence="2">6300_t:CDS:1</fullName>
    </submittedName>
</protein>
<evidence type="ECO:0000313" key="3">
    <source>
        <dbReference type="Proteomes" id="UP000789508"/>
    </source>
</evidence>
<evidence type="ECO:0000256" key="1">
    <source>
        <dbReference type="SAM" id="MobiDB-lite"/>
    </source>
</evidence>
<evidence type="ECO:0000313" key="2">
    <source>
        <dbReference type="EMBL" id="CAG8758085.1"/>
    </source>
</evidence>
<feature type="non-terminal residue" evidence="2">
    <location>
        <position position="1"/>
    </location>
</feature>
<keyword evidence="3" id="KW-1185">Reference proteome</keyword>
<name>A0A9N9NUE0_9GLOM</name>
<feature type="compositionally biased region" description="Acidic residues" evidence="1">
    <location>
        <begin position="22"/>
        <end position="32"/>
    </location>
</feature>
<comment type="caution">
    <text evidence="2">The sequence shown here is derived from an EMBL/GenBank/DDBJ whole genome shotgun (WGS) entry which is preliminary data.</text>
</comment>
<accession>A0A9N9NUE0</accession>
<dbReference type="AlphaFoldDB" id="A0A9N9NUE0"/>
<feature type="region of interest" description="Disordered" evidence="1">
    <location>
        <begin position="1"/>
        <end position="49"/>
    </location>
</feature>
<reference evidence="2" key="1">
    <citation type="submission" date="2021-06" db="EMBL/GenBank/DDBJ databases">
        <authorList>
            <person name="Kallberg Y."/>
            <person name="Tangrot J."/>
            <person name="Rosling A."/>
        </authorList>
    </citation>
    <scope>NUCLEOTIDE SEQUENCE</scope>
    <source>
        <strain evidence="2">FL130A</strain>
    </source>
</reference>